<dbReference type="GO" id="GO:0045016">
    <property type="term" value="P:mitochondrial magnesium ion transmembrane transport"/>
    <property type="evidence" value="ECO:0007669"/>
    <property type="project" value="TreeGrafter"/>
</dbReference>
<dbReference type="EMBL" id="HG793136">
    <property type="protein sequence ID" value="CRL20039.1"/>
    <property type="molecule type" value="Genomic_DNA"/>
</dbReference>
<comment type="similarity">
    <text evidence="2 10">Belongs to the CorA metal ion transporter (MIT) (TC 1.A.35) family.</text>
</comment>
<evidence type="ECO:0000256" key="7">
    <source>
        <dbReference type="ARBA" id="ARBA00022989"/>
    </source>
</evidence>
<dbReference type="Gene3D" id="1.20.58.340">
    <property type="entry name" value="Magnesium transport protein CorA, transmembrane region"/>
    <property type="match status" value="1"/>
</dbReference>
<keyword evidence="10" id="KW-0496">Mitochondrion</keyword>
<evidence type="ECO:0000256" key="8">
    <source>
        <dbReference type="ARBA" id="ARBA00023065"/>
    </source>
</evidence>
<reference evidence="12 13" key="1">
    <citation type="journal article" date="2014" name="Nat. Commun.">
        <title>Multiple recent horizontal transfers of a large genomic region in cheese making fungi.</title>
        <authorList>
            <person name="Cheeseman K."/>
            <person name="Ropars J."/>
            <person name="Renault P."/>
            <person name="Dupont J."/>
            <person name="Gouzy J."/>
            <person name="Branca A."/>
            <person name="Abraham A.L."/>
            <person name="Ceppi M."/>
            <person name="Conseiller E."/>
            <person name="Debuchy R."/>
            <person name="Malagnac F."/>
            <person name="Goarin A."/>
            <person name="Silar P."/>
            <person name="Lacoste S."/>
            <person name="Sallet E."/>
            <person name="Bensimon A."/>
            <person name="Giraud T."/>
            <person name="Brygoo Y."/>
        </authorList>
    </citation>
    <scope>NUCLEOTIDE SEQUENCE [LARGE SCALE GENOMIC DNA]</scope>
    <source>
        <strain evidence="13">FM 013</strain>
    </source>
</reference>
<evidence type="ECO:0000256" key="4">
    <source>
        <dbReference type="ARBA" id="ARBA00022692"/>
    </source>
</evidence>
<keyword evidence="5 10" id="KW-0460">Magnesium</keyword>
<comment type="caution">
    <text evidence="10">Lacks conserved residue(s) required for the propagation of feature annotation.</text>
</comment>
<keyword evidence="6" id="KW-0809">Transit peptide</keyword>
<keyword evidence="11" id="KW-0732">Signal</keyword>
<evidence type="ECO:0000256" key="1">
    <source>
        <dbReference type="ARBA" id="ARBA00004141"/>
    </source>
</evidence>
<dbReference type="Proteomes" id="UP000053732">
    <property type="component" value="Unassembled WGS sequence"/>
</dbReference>
<keyword evidence="4 10" id="KW-0812">Transmembrane</keyword>
<organism evidence="12 13">
    <name type="scientific">Penicillium camemberti (strain FM 013)</name>
    <dbReference type="NCBI Taxonomy" id="1429867"/>
    <lineage>
        <taxon>Eukaryota</taxon>
        <taxon>Fungi</taxon>
        <taxon>Dikarya</taxon>
        <taxon>Ascomycota</taxon>
        <taxon>Pezizomycotina</taxon>
        <taxon>Eurotiomycetes</taxon>
        <taxon>Eurotiomycetidae</taxon>
        <taxon>Eurotiales</taxon>
        <taxon>Aspergillaceae</taxon>
        <taxon>Penicillium</taxon>
    </lineage>
</organism>
<protein>
    <recommendedName>
        <fullName evidence="10">Magnesium transporter</fullName>
    </recommendedName>
</protein>
<keyword evidence="10" id="KW-0999">Mitochondrion inner membrane</keyword>
<evidence type="ECO:0000256" key="6">
    <source>
        <dbReference type="ARBA" id="ARBA00022946"/>
    </source>
</evidence>
<keyword evidence="8 10" id="KW-0406">Ion transport</keyword>
<evidence type="ECO:0000256" key="3">
    <source>
        <dbReference type="ARBA" id="ARBA00022448"/>
    </source>
</evidence>
<evidence type="ECO:0000256" key="5">
    <source>
        <dbReference type="ARBA" id="ARBA00022842"/>
    </source>
</evidence>
<name>A0A0G4P177_PENC3</name>
<accession>A0A0G4P177</accession>
<dbReference type="Pfam" id="PF22099">
    <property type="entry name" value="MRS2-like"/>
    <property type="match status" value="1"/>
</dbReference>
<dbReference type="GO" id="GO:0005743">
    <property type="term" value="C:mitochondrial inner membrane"/>
    <property type="evidence" value="ECO:0007669"/>
    <property type="project" value="UniProtKB-SubCell"/>
</dbReference>
<keyword evidence="9 10" id="KW-0472">Membrane</keyword>
<dbReference type="PANTHER" id="PTHR13890">
    <property type="entry name" value="RNA SPLICING PROTEIN MRS2, MITOCHONDRIAL"/>
    <property type="match status" value="1"/>
</dbReference>
<gene>
    <name evidence="12" type="ORF">PCAMFM013_S003g000831</name>
</gene>
<feature type="chain" id="PRO_5005194958" description="Magnesium transporter" evidence="11">
    <location>
        <begin position="20"/>
        <end position="355"/>
    </location>
</feature>
<dbReference type="Gene3D" id="2.40.128.330">
    <property type="match status" value="1"/>
</dbReference>
<evidence type="ECO:0000256" key="9">
    <source>
        <dbReference type="ARBA" id="ARBA00023136"/>
    </source>
</evidence>
<comment type="subcellular location">
    <subcellularLocation>
        <location evidence="1">Membrane</location>
        <topology evidence="1">Multi-pass membrane protein</topology>
    </subcellularLocation>
    <subcellularLocation>
        <location evidence="10">Mitochondrion inner membrane</location>
        <topology evidence="10">Multi-pass membrane protein</topology>
    </subcellularLocation>
</comment>
<evidence type="ECO:0000256" key="11">
    <source>
        <dbReference type="SAM" id="SignalP"/>
    </source>
</evidence>
<evidence type="ECO:0000256" key="10">
    <source>
        <dbReference type="RuleBase" id="RU366042"/>
    </source>
</evidence>
<dbReference type="PANTHER" id="PTHR13890:SF0">
    <property type="entry name" value="MAGNESIUM TRANSPORTER MRS2 HOMOLOG, MITOCHONDRIAL"/>
    <property type="match status" value="1"/>
</dbReference>
<dbReference type="CDD" id="cd12823">
    <property type="entry name" value="Mrs2_Mfm1p-like"/>
    <property type="match status" value="1"/>
</dbReference>
<evidence type="ECO:0000256" key="2">
    <source>
        <dbReference type="ARBA" id="ARBA00009765"/>
    </source>
</evidence>
<dbReference type="InterPro" id="IPR039204">
    <property type="entry name" value="MRS2-like"/>
</dbReference>
<keyword evidence="7 10" id="KW-1133">Transmembrane helix</keyword>
<sequence length="355" mass="40711">MRRRAVTILLSFFLRGRLSKYKTTPQCQFHHLSGTLRTKQPKIPNIPSYRRRGIITLPNKSHHVIQEPDMKKEASFNQNVFNLSLALSQSRRNDAMELRCIILGPDGSIKESEVRKTRDDLAKQWGLDGRDLRNVDLVSEGIPHLLDCHVKVQDVFMADLQSRLRHAPGSGVLAKLPFELRVVDAALASVIATLEAEHILIRREVEDSLRDSTREDVVYSVLRGLQDHRKRLVAIQQRARQFRSALREILENDEDMAAMFLTDRQAGQLHEVEDHLEVEYLLEAYYKNTDAIAESASALLGDVERTTETIQSILAVRRNQILVFEAQLEILCVIGTVTIAKYGLWKLNKFRKLRF</sequence>
<evidence type="ECO:0000313" key="13">
    <source>
        <dbReference type="Proteomes" id="UP000053732"/>
    </source>
</evidence>
<keyword evidence="3 10" id="KW-0813">Transport</keyword>
<feature type="transmembrane region" description="Helical" evidence="10">
    <location>
        <begin position="321"/>
        <end position="344"/>
    </location>
</feature>
<proteinExistence type="inferred from homology"/>
<dbReference type="AlphaFoldDB" id="A0A0G4P177"/>
<evidence type="ECO:0000313" key="12">
    <source>
        <dbReference type="EMBL" id="CRL20039.1"/>
    </source>
</evidence>
<dbReference type="GO" id="GO:0015095">
    <property type="term" value="F:magnesium ion transmembrane transporter activity"/>
    <property type="evidence" value="ECO:0007669"/>
    <property type="project" value="TreeGrafter"/>
</dbReference>
<keyword evidence="13" id="KW-1185">Reference proteome</keyword>
<feature type="signal peptide" evidence="11">
    <location>
        <begin position="1"/>
        <end position="19"/>
    </location>
</feature>